<accession>A0A9Q9DRF4</accession>
<dbReference type="OrthoDB" id="3801343at2759"/>
<organism evidence="1 2">
    <name type="scientific">Curvularia clavata</name>
    <dbReference type="NCBI Taxonomy" id="95742"/>
    <lineage>
        <taxon>Eukaryota</taxon>
        <taxon>Fungi</taxon>
        <taxon>Dikarya</taxon>
        <taxon>Ascomycota</taxon>
        <taxon>Pezizomycotina</taxon>
        <taxon>Dothideomycetes</taxon>
        <taxon>Pleosporomycetidae</taxon>
        <taxon>Pleosporales</taxon>
        <taxon>Pleosporineae</taxon>
        <taxon>Pleosporaceae</taxon>
        <taxon>Curvularia</taxon>
    </lineage>
</organism>
<dbReference type="EMBL" id="CP089276">
    <property type="protein sequence ID" value="USP77423.1"/>
    <property type="molecule type" value="Genomic_DNA"/>
</dbReference>
<sequence>MLPLLKFRLRFPKYNLHLVSGPLNVDSELMRIAEILVNNANTTWIRFIKQHIITQVLVKGSGRMQGTDPVRIVIKERHAPDWMRKCMGHARDDVDTYAERLGLGPISSDIGFGVDYS</sequence>
<gene>
    <name evidence="1" type="ORF">yc1106_04697</name>
</gene>
<protein>
    <submittedName>
        <fullName evidence="1">Uncharacterized protein</fullName>
    </submittedName>
</protein>
<keyword evidence="2" id="KW-1185">Reference proteome</keyword>
<dbReference type="VEuPathDB" id="FungiDB:yc1106_04697"/>
<evidence type="ECO:0000313" key="1">
    <source>
        <dbReference type="EMBL" id="USP77423.1"/>
    </source>
</evidence>
<reference evidence="1" key="1">
    <citation type="submission" date="2021-12" db="EMBL/GenBank/DDBJ databases">
        <title>Curvularia clavata genome.</title>
        <authorList>
            <person name="Cao Y."/>
        </authorList>
    </citation>
    <scope>NUCLEOTIDE SEQUENCE</scope>
    <source>
        <strain evidence="1">Yc1106</strain>
    </source>
</reference>
<dbReference type="AlphaFoldDB" id="A0A9Q9DRF4"/>
<proteinExistence type="predicted"/>
<evidence type="ECO:0000313" key="2">
    <source>
        <dbReference type="Proteomes" id="UP001056012"/>
    </source>
</evidence>
<dbReference type="Proteomes" id="UP001056012">
    <property type="component" value="Chromosome 3"/>
</dbReference>
<name>A0A9Q9DRF4_CURCL</name>